<name>A0A9Q8Z043_CURCL</name>
<feature type="compositionally biased region" description="Polar residues" evidence="1">
    <location>
        <begin position="58"/>
        <end position="77"/>
    </location>
</feature>
<feature type="compositionally biased region" description="Polar residues" evidence="1">
    <location>
        <begin position="22"/>
        <end position="32"/>
    </location>
</feature>
<dbReference type="EMBL" id="CP089274">
    <property type="protein sequence ID" value="USP73187.1"/>
    <property type="molecule type" value="Genomic_DNA"/>
</dbReference>
<keyword evidence="3" id="KW-1185">Reference proteome</keyword>
<evidence type="ECO:0000313" key="2">
    <source>
        <dbReference type="EMBL" id="USP73187.1"/>
    </source>
</evidence>
<gene>
    <name evidence="2" type="ORF">yc1106_00461</name>
</gene>
<dbReference type="OrthoDB" id="3695564at2759"/>
<evidence type="ECO:0000313" key="3">
    <source>
        <dbReference type="Proteomes" id="UP001056012"/>
    </source>
</evidence>
<reference evidence="2" key="1">
    <citation type="submission" date="2021-12" db="EMBL/GenBank/DDBJ databases">
        <title>Curvularia clavata genome.</title>
        <authorList>
            <person name="Cao Y."/>
        </authorList>
    </citation>
    <scope>NUCLEOTIDE SEQUENCE</scope>
    <source>
        <strain evidence="2">Yc1106</strain>
    </source>
</reference>
<dbReference type="AlphaFoldDB" id="A0A9Q8Z043"/>
<evidence type="ECO:0000256" key="1">
    <source>
        <dbReference type="SAM" id="MobiDB-lite"/>
    </source>
</evidence>
<feature type="compositionally biased region" description="Basic and acidic residues" evidence="1">
    <location>
        <begin position="33"/>
        <end position="57"/>
    </location>
</feature>
<dbReference type="VEuPathDB" id="FungiDB:yc1106_00461"/>
<protein>
    <submittedName>
        <fullName evidence="2">Uncharacterized protein</fullName>
    </submittedName>
</protein>
<sequence length="102" mass="11533">MVLGTHLDYHLRQCCEKAHRTPLSSHPPTDSSTAKEDGSEHTTSQKESYEIKHETKIDTVSTETDSKNDTPNISQQEPVELNLKWPLPPAEIHDGRLFRKVG</sequence>
<organism evidence="2 3">
    <name type="scientific">Curvularia clavata</name>
    <dbReference type="NCBI Taxonomy" id="95742"/>
    <lineage>
        <taxon>Eukaryota</taxon>
        <taxon>Fungi</taxon>
        <taxon>Dikarya</taxon>
        <taxon>Ascomycota</taxon>
        <taxon>Pezizomycotina</taxon>
        <taxon>Dothideomycetes</taxon>
        <taxon>Pleosporomycetidae</taxon>
        <taxon>Pleosporales</taxon>
        <taxon>Pleosporineae</taxon>
        <taxon>Pleosporaceae</taxon>
        <taxon>Curvularia</taxon>
    </lineage>
</organism>
<proteinExistence type="predicted"/>
<feature type="region of interest" description="Disordered" evidence="1">
    <location>
        <begin position="18"/>
        <end position="80"/>
    </location>
</feature>
<accession>A0A9Q8Z043</accession>
<dbReference type="Proteomes" id="UP001056012">
    <property type="component" value="Chromosome 1"/>
</dbReference>